<dbReference type="PANTHER" id="PTHR43377">
    <property type="entry name" value="BILIVERDIN REDUCTASE A"/>
    <property type="match status" value="1"/>
</dbReference>
<accession>A0A238LGY7</accession>
<name>A0A238LGY7_9RHOB</name>
<keyword evidence="3" id="KW-0560">Oxidoreductase</keyword>
<dbReference type="RefSeq" id="WP_168770558.1">
    <property type="nucleotide sequence ID" value="NZ_FXZK01000006.1"/>
</dbReference>
<sequence>MASDMRKVLIIGAGGIGRRHIKGYLETGRATLSVVEPDEAKRAAIASEFALAAAYSDLESANLTAFDLAVICTPANHHVPIMEACATAKLPFLVEKPLAVSLNGVDAAITLVERAGILARVGYIRRIAPEVRQLRSQIADGKIGTLKLAYLNSSQEFPKYRPDYRSTYYSRPEMGGGAILDAASHSFDMLISIMGEPVTVGAMYDRLALEGSETEDTCLISILFANGTMANLTINQFQKRNVARAEFIGTAGNLKLDHATLNFTDDDSGHWSESRDFMEGMVPMQAHQARFTIQANTMLDALDGKPDPLATLQEARTNLALALAAKRSWIEKRFIDLAEVS</sequence>
<keyword evidence="4" id="KW-1185">Reference proteome</keyword>
<dbReference type="GO" id="GO:0000166">
    <property type="term" value="F:nucleotide binding"/>
    <property type="evidence" value="ECO:0007669"/>
    <property type="project" value="InterPro"/>
</dbReference>
<protein>
    <submittedName>
        <fullName evidence="3">1,5-anhydro-D-fructose reductase</fullName>
        <ecNumber evidence="3">1.1.1.292</ecNumber>
    </submittedName>
</protein>
<dbReference type="PANTHER" id="PTHR43377:SF1">
    <property type="entry name" value="BILIVERDIN REDUCTASE A"/>
    <property type="match status" value="1"/>
</dbReference>
<feature type="domain" description="Gfo/Idh/MocA-like oxidoreductase N-terminal" evidence="1">
    <location>
        <begin position="7"/>
        <end position="123"/>
    </location>
</feature>
<dbReference type="SUPFAM" id="SSF51735">
    <property type="entry name" value="NAD(P)-binding Rossmann-fold domains"/>
    <property type="match status" value="1"/>
</dbReference>
<dbReference type="Pfam" id="PF01408">
    <property type="entry name" value="GFO_IDH_MocA"/>
    <property type="match status" value="1"/>
</dbReference>
<proteinExistence type="predicted"/>
<dbReference type="EC" id="1.1.1.292" evidence="3"/>
<dbReference type="InterPro" id="IPR051450">
    <property type="entry name" value="Gfo/Idh/MocA_Oxidoreductases"/>
</dbReference>
<dbReference type="SUPFAM" id="SSF55347">
    <property type="entry name" value="Glyceraldehyde-3-phosphate dehydrogenase-like, C-terminal domain"/>
    <property type="match status" value="1"/>
</dbReference>
<evidence type="ECO:0000313" key="3">
    <source>
        <dbReference type="EMBL" id="SMY08888.1"/>
    </source>
</evidence>
<dbReference type="InterPro" id="IPR055170">
    <property type="entry name" value="GFO_IDH_MocA-like_dom"/>
</dbReference>
<dbReference type="Gene3D" id="3.30.360.10">
    <property type="entry name" value="Dihydrodipicolinate Reductase, domain 2"/>
    <property type="match status" value="1"/>
</dbReference>
<dbReference type="Pfam" id="PF22725">
    <property type="entry name" value="GFO_IDH_MocA_C3"/>
    <property type="match status" value="1"/>
</dbReference>
<dbReference type="InterPro" id="IPR036291">
    <property type="entry name" value="NAD(P)-bd_dom_sf"/>
</dbReference>
<dbReference type="EMBL" id="FXZK01000006">
    <property type="protein sequence ID" value="SMY08888.1"/>
    <property type="molecule type" value="Genomic_DNA"/>
</dbReference>
<reference evidence="3 4" key="1">
    <citation type="submission" date="2017-05" db="EMBL/GenBank/DDBJ databases">
        <authorList>
            <person name="Song R."/>
            <person name="Chenine A.L."/>
            <person name="Ruprecht R.M."/>
        </authorList>
    </citation>
    <scope>NUCLEOTIDE SEQUENCE [LARGE SCALE GENOMIC DNA]</scope>
    <source>
        <strain evidence="3 4">CECT 8899</strain>
    </source>
</reference>
<dbReference type="AlphaFoldDB" id="A0A238LGY7"/>
<dbReference type="Gene3D" id="3.40.50.720">
    <property type="entry name" value="NAD(P)-binding Rossmann-like Domain"/>
    <property type="match status" value="1"/>
</dbReference>
<feature type="domain" description="GFO/IDH/MocA-like oxidoreductase" evidence="2">
    <location>
        <begin position="131"/>
        <end position="254"/>
    </location>
</feature>
<dbReference type="InterPro" id="IPR000683">
    <property type="entry name" value="Gfo/Idh/MocA-like_OxRdtase_N"/>
</dbReference>
<evidence type="ECO:0000313" key="4">
    <source>
        <dbReference type="Proteomes" id="UP000201613"/>
    </source>
</evidence>
<organism evidence="3 4">
    <name type="scientific">Flavimaricola marinus</name>
    <dbReference type="NCBI Taxonomy" id="1819565"/>
    <lineage>
        <taxon>Bacteria</taxon>
        <taxon>Pseudomonadati</taxon>
        <taxon>Pseudomonadota</taxon>
        <taxon>Alphaproteobacteria</taxon>
        <taxon>Rhodobacterales</taxon>
        <taxon>Paracoccaceae</taxon>
        <taxon>Flavimaricola</taxon>
    </lineage>
</organism>
<evidence type="ECO:0000259" key="1">
    <source>
        <dbReference type="Pfam" id="PF01408"/>
    </source>
</evidence>
<gene>
    <name evidence="3" type="primary">afr_6</name>
    <name evidence="3" type="ORF">LOM8899_03047</name>
</gene>
<evidence type="ECO:0000259" key="2">
    <source>
        <dbReference type="Pfam" id="PF22725"/>
    </source>
</evidence>
<dbReference type="Proteomes" id="UP000201613">
    <property type="component" value="Unassembled WGS sequence"/>
</dbReference>
<dbReference type="GO" id="GO:0033712">
    <property type="term" value="F:1,5-anhydro-D-fructose reductase (1,5-anhydro-D-mannitol-forming) activity"/>
    <property type="evidence" value="ECO:0007669"/>
    <property type="project" value="UniProtKB-EC"/>
</dbReference>